<keyword evidence="2" id="KW-0472">Membrane</keyword>
<protein>
    <recommendedName>
        <fullName evidence="5">PQQ enzyme repeat family protein</fullName>
    </recommendedName>
</protein>
<dbReference type="InterPro" id="IPR011047">
    <property type="entry name" value="Quinoprotein_ADH-like_sf"/>
</dbReference>
<evidence type="ECO:0000256" key="1">
    <source>
        <dbReference type="SAM" id="MobiDB-lite"/>
    </source>
</evidence>
<feature type="region of interest" description="Disordered" evidence="1">
    <location>
        <begin position="296"/>
        <end position="315"/>
    </location>
</feature>
<gene>
    <name evidence="3" type="ORF">GTW20_22570</name>
</gene>
<feature type="region of interest" description="Disordered" evidence="1">
    <location>
        <begin position="426"/>
        <end position="448"/>
    </location>
</feature>
<reference evidence="3 4" key="1">
    <citation type="journal article" date="2019" name="Nat. Commun.">
        <title>The antimicrobial potential of Streptomyces from insect microbiomes.</title>
        <authorList>
            <person name="Chevrette M.G."/>
            <person name="Carlson C.M."/>
            <person name="Ortega H.E."/>
            <person name="Thomas C."/>
            <person name="Ananiev G.E."/>
            <person name="Barns K.J."/>
            <person name="Book A.J."/>
            <person name="Cagnazzo J."/>
            <person name="Carlos C."/>
            <person name="Flanigan W."/>
            <person name="Grubbs K.J."/>
            <person name="Horn H.A."/>
            <person name="Hoffmann F.M."/>
            <person name="Klassen J.L."/>
            <person name="Knack J.J."/>
            <person name="Lewin G.R."/>
            <person name="McDonald B.R."/>
            <person name="Muller L."/>
            <person name="Melo W.G.P."/>
            <person name="Pinto-Tomas A.A."/>
            <person name="Schmitz A."/>
            <person name="Wendt-Pienkowski E."/>
            <person name="Wildman S."/>
            <person name="Zhao M."/>
            <person name="Zhang F."/>
            <person name="Bugni T.S."/>
            <person name="Andes D.R."/>
            <person name="Pupo M.T."/>
            <person name="Currie C.R."/>
        </authorList>
    </citation>
    <scope>NUCLEOTIDE SEQUENCE [LARGE SCALE GENOMIC DNA]</scope>
    <source>
        <strain evidence="3 4">SID5840</strain>
    </source>
</reference>
<evidence type="ECO:0000313" key="4">
    <source>
        <dbReference type="Proteomes" id="UP000467124"/>
    </source>
</evidence>
<accession>A0A7K2IYW2</accession>
<dbReference type="InterPro" id="IPR015943">
    <property type="entry name" value="WD40/YVTN_repeat-like_dom_sf"/>
</dbReference>
<feature type="transmembrane region" description="Helical" evidence="2">
    <location>
        <begin position="97"/>
        <end position="114"/>
    </location>
</feature>
<dbReference type="EMBL" id="WWHY01000001">
    <property type="protein sequence ID" value="MYR34965.1"/>
    <property type="molecule type" value="Genomic_DNA"/>
</dbReference>
<dbReference type="Gene3D" id="2.130.10.10">
    <property type="entry name" value="YVTN repeat-like/Quinoprotein amine dehydrogenase"/>
    <property type="match status" value="1"/>
</dbReference>
<feature type="transmembrane region" description="Helical" evidence="2">
    <location>
        <begin position="164"/>
        <end position="185"/>
    </location>
</feature>
<evidence type="ECO:0008006" key="5">
    <source>
        <dbReference type="Google" id="ProtNLM"/>
    </source>
</evidence>
<feature type="transmembrane region" description="Helical" evidence="2">
    <location>
        <begin position="43"/>
        <end position="60"/>
    </location>
</feature>
<name>A0A7K2IYW2_9ACTN</name>
<keyword evidence="2" id="KW-0812">Transmembrane</keyword>
<comment type="caution">
    <text evidence="3">The sequence shown here is derived from an EMBL/GenBank/DDBJ whole genome shotgun (WGS) entry which is preliminary data.</text>
</comment>
<dbReference type="AlphaFoldDB" id="A0A7K2IYW2"/>
<dbReference type="RefSeq" id="WP_161111802.1">
    <property type="nucleotide sequence ID" value="NZ_WWHY01000001.1"/>
</dbReference>
<organism evidence="3 4">
    <name type="scientific">Nocardiopsis alba</name>
    <dbReference type="NCBI Taxonomy" id="53437"/>
    <lineage>
        <taxon>Bacteria</taxon>
        <taxon>Bacillati</taxon>
        <taxon>Actinomycetota</taxon>
        <taxon>Actinomycetes</taxon>
        <taxon>Streptosporangiales</taxon>
        <taxon>Nocardiopsidaceae</taxon>
        <taxon>Nocardiopsis</taxon>
    </lineage>
</organism>
<dbReference type="SUPFAM" id="SSF50998">
    <property type="entry name" value="Quinoprotein alcohol dehydrogenase-like"/>
    <property type="match status" value="1"/>
</dbReference>
<evidence type="ECO:0000256" key="2">
    <source>
        <dbReference type="SAM" id="Phobius"/>
    </source>
</evidence>
<keyword evidence="2" id="KW-1133">Transmembrane helix</keyword>
<feature type="transmembrane region" description="Helical" evidence="2">
    <location>
        <begin position="134"/>
        <end position="152"/>
    </location>
</feature>
<feature type="transmembrane region" description="Helical" evidence="2">
    <location>
        <begin position="12"/>
        <end position="31"/>
    </location>
</feature>
<evidence type="ECO:0000313" key="3">
    <source>
        <dbReference type="EMBL" id="MYR34965.1"/>
    </source>
</evidence>
<sequence>MRGVLVTIRRFRIMLLVCGVALSTLGAVLVWDPGTTMWSSAVRYGYWGALALVVVCLLGHRRATKRSLHAVMTATPTEATEAASPSTSDPHERWNTALRWSLALLAVVAVADGFDRFGATTLPPATGPEAFPALLGSFATALASSGLAWALPTPTPSREPLTRISATLAGAVAAALVIVLLGATITTLHPVHHTVAEVGGEPSPAPESVSRAWTWTAPDDETISDVFATETGALVVLTNGVVALDTRSGKTSWHYLRPGGEVSATVDEQGTTVLITSWDGAKFVREATEIVLDTATGEPLSDQDRNPGLPSAGATVPQGGTLTHGGVLLHPGLDDDLLDFRDPSGKDVLWEYPKAECAFSLDHGGHASTGQWEIVGDRVVLSVLCGAGTDALADSTDDTDIDLTETLIGVDVATGEEIWRVDAHGSPGFAEERSDERSVNAPPLSVSGDGDAVSIDGSLVVDPESGEILHQGTTPLWTEDGGPYEPVDFTADSYILEQCPERVSGTHSCGPGATTHFEERTWRGELLRATTRAEEGPAPVVALDGAVVIGSTAPSSEKSGHAVQVLPWGQGLPEVIELDDFGGPYDGLLVPGAVILRSQYSDTTIVGLN</sequence>
<dbReference type="Proteomes" id="UP000467124">
    <property type="component" value="Unassembled WGS sequence"/>
</dbReference>
<proteinExistence type="predicted"/>